<dbReference type="InterPro" id="IPR014352">
    <property type="entry name" value="FERM/acyl-CoA-bd_prot_sf"/>
</dbReference>
<feature type="compositionally biased region" description="Basic and acidic residues" evidence="3">
    <location>
        <begin position="8"/>
        <end position="18"/>
    </location>
</feature>
<dbReference type="PANTHER" id="PTHR23310">
    <property type="entry name" value="ACYL-COA-BINDING PROTEIN, ACBP"/>
    <property type="match status" value="1"/>
</dbReference>
<dbReference type="AlphaFoldDB" id="A0AAJ0DAY6"/>
<dbReference type="Proteomes" id="UP001271007">
    <property type="component" value="Unassembled WGS sequence"/>
</dbReference>
<dbReference type="SUPFAM" id="SSF47027">
    <property type="entry name" value="Acyl-CoA binding protein"/>
    <property type="match status" value="1"/>
</dbReference>
<feature type="domain" description="ACB" evidence="4">
    <location>
        <begin position="5"/>
        <end position="94"/>
    </location>
</feature>
<dbReference type="PROSITE" id="PS51228">
    <property type="entry name" value="ACB_2"/>
    <property type="match status" value="1"/>
</dbReference>
<dbReference type="InterPro" id="IPR000582">
    <property type="entry name" value="Acyl-CoA-binding_protein"/>
</dbReference>
<accession>A0AAJ0DAY6</accession>
<comment type="caution">
    <text evidence="5">The sequence shown here is derived from an EMBL/GenBank/DDBJ whole genome shotgun (WGS) entry which is preliminary data.</text>
</comment>
<evidence type="ECO:0000313" key="6">
    <source>
        <dbReference type="Proteomes" id="UP001271007"/>
    </source>
</evidence>
<evidence type="ECO:0000256" key="3">
    <source>
        <dbReference type="SAM" id="MobiDB-lite"/>
    </source>
</evidence>
<name>A0AAJ0DAY6_9PEZI</name>
<dbReference type="Pfam" id="PF00887">
    <property type="entry name" value="ACBP"/>
    <property type="match status" value="1"/>
</dbReference>
<dbReference type="Gene3D" id="1.20.80.10">
    <property type="match status" value="1"/>
</dbReference>
<proteinExistence type="inferred from homology"/>
<evidence type="ECO:0000259" key="4">
    <source>
        <dbReference type="PROSITE" id="PS51228"/>
    </source>
</evidence>
<dbReference type="InterPro" id="IPR035984">
    <property type="entry name" value="Acyl-CoA-binding_sf"/>
</dbReference>
<dbReference type="EMBL" id="JAWDJX010000087">
    <property type="protein sequence ID" value="KAK3046564.1"/>
    <property type="molecule type" value="Genomic_DNA"/>
</dbReference>
<dbReference type="PANTHER" id="PTHR23310:SF62">
    <property type="entry name" value="ACYL-COA BINDING PROTEIN 1, ISOFORM A"/>
    <property type="match status" value="1"/>
</dbReference>
<dbReference type="GO" id="GO:0006631">
    <property type="term" value="P:fatty acid metabolic process"/>
    <property type="evidence" value="ECO:0007669"/>
    <property type="project" value="TreeGrafter"/>
</dbReference>
<evidence type="ECO:0000256" key="2">
    <source>
        <dbReference type="ARBA" id="ARBA00023121"/>
    </source>
</evidence>
<dbReference type="PRINTS" id="PR00689">
    <property type="entry name" value="ACOABINDINGP"/>
</dbReference>
<gene>
    <name evidence="5" type="primary">ACB1</name>
    <name evidence="5" type="ORF">LTR09_011974</name>
</gene>
<feature type="region of interest" description="Disordered" evidence="3">
    <location>
        <begin position="1"/>
        <end position="20"/>
    </location>
</feature>
<evidence type="ECO:0000256" key="1">
    <source>
        <dbReference type="ARBA" id="ARBA00005567"/>
    </source>
</evidence>
<reference evidence="5" key="1">
    <citation type="submission" date="2023-04" db="EMBL/GenBank/DDBJ databases">
        <title>Black Yeasts Isolated from many extreme environments.</title>
        <authorList>
            <person name="Coleine C."/>
            <person name="Stajich J.E."/>
            <person name="Selbmann L."/>
        </authorList>
    </citation>
    <scope>NUCLEOTIDE SEQUENCE</scope>
    <source>
        <strain evidence="5">CCFEE 5312</strain>
    </source>
</reference>
<protein>
    <submittedName>
        <fullName evidence="5">Acyl-CoA-binding protein (ACBP)/diazepam binding inhibitor (DBI)/endozepine (EP)</fullName>
    </submittedName>
</protein>
<sequence>MPTTQSAEFKKAIEDSRKLQAKPSDDELLQLYALFKQGSQDPPIEKSEAPGMFDLKGKAKRKAWQKVVDEGVKPQEAQTKYVKLVGELKGKHGYTG</sequence>
<dbReference type="GO" id="GO:0000062">
    <property type="term" value="F:fatty-acyl-CoA binding"/>
    <property type="evidence" value="ECO:0007669"/>
    <property type="project" value="InterPro"/>
</dbReference>
<organism evidence="5 6">
    <name type="scientific">Extremus antarcticus</name>
    <dbReference type="NCBI Taxonomy" id="702011"/>
    <lineage>
        <taxon>Eukaryota</taxon>
        <taxon>Fungi</taxon>
        <taxon>Dikarya</taxon>
        <taxon>Ascomycota</taxon>
        <taxon>Pezizomycotina</taxon>
        <taxon>Dothideomycetes</taxon>
        <taxon>Dothideomycetidae</taxon>
        <taxon>Mycosphaerellales</taxon>
        <taxon>Extremaceae</taxon>
        <taxon>Extremus</taxon>
    </lineage>
</organism>
<evidence type="ECO:0000313" key="5">
    <source>
        <dbReference type="EMBL" id="KAK3046564.1"/>
    </source>
</evidence>
<keyword evidence="2" id="KW-0446">Lipid-binding</keyword>
<comment type="similarity">
    <text evidence="1">Belongs to the ACBP family.</text>
</comment>
<keyword evidence="6" id="KW-1185">Reference proteome</keyword>